<reference evidence="2" key="2">
    <citation type="submission" date="2025-08" db="UniProtKB">
        <authorList>
            <consortium name="Ensembl"/>
        </authorList>
    </citation>
    <scope>IDENTIFICATION</scope>
</reference>
<reference evidence="2" key="3">
    <citation type="submission" date="2025-09" db="UniProtKB">
        <authorList>
            <consortium name="Ensembl"/>
        </authorList>
    </citation>
    <scope>IDENTIFICATION</scope>
</reference>
<dbReference type="GeneTree" id="ENSGT00390000002641"/>
<accession>A0A8I5UYJ3</accession>
<dbReference type="Ensembl" id="ENSPPYT00000043471.1">
    <property type="protein sequence ID" value="ENSPPYP00000044753.1"/>
    <property type="gene ID" value="ENSPPYG00000006147.3"/>
</dbReference>
<dbReference type="Proteomes" id="UP000001595">
    <property type="component" value="Chromosome 14"/>
</dbReference>
<organism evidence="2 3">
    <name type="scientific">Pongo abelii</name>
    <name type="common">Sumatran orangutan</name>
    <name type="synonym">Pongo pygmaeus abelii</name>
    <dbReference type="NCBI Taxonomy" id="9601"/>
    <lineage>
        <taxon>Eukaryota</taxon>
        <taxon>Metazoa</taxon>
        <taxon>Chordata</taxon>
        <taxon>Craniata</taxon>
        <taxon>Vertebrata</taxon>
        <taxon>Euteleostomi</taxon>
        <taxon>Mammalia</taxon>
        <taxon>Eutheria</taxon>
        <taxon>Euarchontoglires</taxon>
        <taxon>Primates</taxon>
        <taxon>Haplorrhini</taxon>
        <taxon>Catarrhini</taxon>
        <taxon>Hominidae</taxon>
        <taxon>Pongo</taxon>
    </lineage>
</organism>
<evidence type="ECO:0000313" key="2">
    <source>
        <dbReference type="Ensembl" id="ENSPPYP00000044753.1"/>
    </source>
</evidence>
<proteinExistence type="predicted"/>
<sequence length="172" mass="18747">QVSPFPPLLLVLLVLFILQQHSRQPLSTGSPCIRTNNLWSVKIQAPVRFEWAVKSRVLLPVSNSSECFCHFLQLSIHLILTTPCPEPGPAPVTPRETEAVKRLYRLGPTGSLNPCSLSSRGRIVPVSVPAISRKPPSAFLTLLCPQPGASQVLAVSFSSHYSLCLSFHSQAS</sequence>
<keyword evidence="3" id="KW-1185">Reference proteome</keyword>
<name>A0A8I5UYJ3_PONAB</name>
<evidence type="ECO:0000313" key="3">
    <source>
        <dbReference type="Proteomes" id="UP000001595"/>
    </source>
</evidence>
<feature type="chain" id="PRO_5035323088" evidence="1">
    <location>
        <begin position="23"/>
        <end position="172"/>
    </location>
</feature>
<protein>
    <submittedName>
        <fullName evidence="2">Uncharacterized protein</fullName>
    </submittedName>
</protein>
<reference evidence="2 3" key="1">
    <citation type="submission" date="2008-02" db="EMBL/GenBank/DDBJ databases">
        <title>A 6x draft sequence assembly of the Pongo pygmaeus abelii genome.</title>
        <authorList>
            <person name="Wilson R.K."/>
            <person name="Mardis E."/>
        </authorList>
    </citation>
    <scope>NUCLEOTIDE SEQUENCE [LARGE SCALE GENOMIC DNA]</scope>
</reference>
<keyword evidence="1" id="KW-0732">Signal</keyword>
<dbReference type="AlphaFoldDB" id="A0A8I5UYJ3"/>
<dbReference type="OMA" id="THNLWSV"/>
<evidence type="ECO:0000256" key="1">
    <source>
        <dbReference type="SAM" id="SignalP"/>
    </source>
</evidence>
<feature type="signal peptide" evidence="1">
    <location>
        <begin position="1"/>
        <end position="22"/>
    </location>
</feature>